<evidence type="ECO:0000256" key="5">
    <source>
        <dbReference type="ARBA" id="ARBA00022801"/>
    </source>
</evidence>
<dbReference type="EMBL" id="ABEU02000004">
    <property type="protein sequence ID" value="PNR55591.1"/>
    <property type="molecule type" value="Genomic_DNA"/>
</dbReference>
<evidence type="ECO:0000256" key="7">
    <source>
        <dbReference type="ARBA" id="ARBA00022963"/>
    </source>
</evidence>
<reference evidence="10 12" key="2">
    <citation type="journal article" date="2018" name="Plant J.">
        <title>The Physcomitrella patens chromosome-scale assembly reveals moss genome structure and evolution.</title>
        <authorList>
            <person name="Lang D."/>
            <person name="Ullrich K.K."/>
            <person name="Murat F."/>
            <person name="Fuchs J."/>
            <person name="Jenkins J."/>
            <person name="Haas F.B."/>
            <person name="Piednoel M."/>
            <person name="Gundlach H."/>
            <person name="Van Bel M."/>
            <person name="Meyberg R."/>
            <person name="Vives C."/>
            <person name="Morata J."/>
            <person name="Symeonidi A."/>
            <person name="Hiss M."/>
            <person name="Muchero W."/>
            <person name="Kamisugi Y."/>
            <person name="Saleh O."/>
            <person name="Blanc G."/>
            <person name="Decker E.L."/>
            <person name="van Gessel N."/>
            <person name="Grimwood J."/>
            <person name="Hayes R.D."/>
            <person name="Graham S.W."/>
            <person name="Gunter L.E."/>
            <person name="McDaniel S.F."/>
            <person name="Hoernstein S.N.W."/>
            <person name="Larsson A."/>
            <person name="Li F.W."/>
            <person name="Perroud P.F."/>
            <person name="Phillips J."/>
            <person name="Ranjan P."/>
            <person name="Rokshar D.S."/>
            <person name="Rothfels C.J."/>
            <person name="Schneider L."/>
            <person name="Shu S."/>
            <person name="Stevenson D.W."/>
            <person name="Thummler F."/>
            <person name="Tillich M."/>
            <person name="Villarreal Aguilar J.C."/>
            <person name="Widiez T."/>
            <person name="Wong G.K."/>
            <person name="Wymore A."/>
            <person name="Zhang Y."/>
            <person name="Zimmer A.D."/>
            <person name="Quatrano R.S."/>
            <person name="Mayer K.F.X."/>
            <person name="Goodstein D."/>
            <person name="Casacuberta J.M."/>
            <person name="Vandepoele K."/>
            <person name="Reski R."/>
            <person name="Cuming A.C."/>
            <person name="Tuskan G.A."/>
            <person name="Maumus F."/>
            <person name="Salse J."/>
            <person name="Schmutz J."/>
            <person name="Rensing S.A."/>
        </authorList>
    </citation>
    <scope>NUCLEOTIDE SEQUENCE [LARGE SCALE GENOMIC DNA]</scope>
    <source>
        <strain evidence="11 12">cv. Gransden 2004</strain>
    </source>
</reference>
<dbReference type="SUPFAM" id="SSF53474">
    <property type="entry name" value="alpha/beta-Hydrolases"/>
    <property type="match status" value="1"/>
</dbReference>
<comment type="subcellular location">
    <subcellularLocation>
        <location evidence="1">Plastid</location>
        <location evidence="1">Chloroplast</location>
    </subcellularLocation>
</comment>
<evidence type="ECO:0000313" key="11">
    <source>
        <dbReference type="EnsemblPlants" id="Pp3c4_20200V3.1"/>
    </source>
</evidence>
<keyword evidence="8" id="KW-0443">Lipid metabolism</keyword>
<proteinExistence type="inferred from homology"/>
<keyword evidence="6" id="KW-0809">Transit peptide</keyword>
<organism evidence="10">
    <name type="scientific">Physcomitrium patens</name>
    <name type="common">Spreading-leaved earth moss</name>
    <name type="synonym">Physcomitrella patens</name>
    <dbReference type="NCBI Taxonomy" id="3218"/>
    <lineage>
        <taxon>Eukaryota</taxon>
        <taxon>Viridiplantae</taxon>
        <taxon>Streptophyta</taxon>
        <taxon>Embryophyta</taxon>
        <taxon>Bryophyta</taxon>
        <taxon>Bryophytina</taxon>
        <taxon>Bryopsida</taxon>
        <taxon>Funariidae</taxon>
        <taxon>Funariales</taxon>
        <taxon>Funariaceae</taxon>
        <taxon>Physcomitrium</taxon>
    </lineage>
</organism>
<evidence type="ECO:0000256" key="4">
    <source>
        <dbReference type="ARBA" id="ARBA00022640"/>
    </source>
</evidence>
<keyword evidence="3" id="KW-0150">Chloroplast</keyword>
<dbReference type="GO" id="GO:0004620">
    <property type="term" value="F:phospholipase activity"/>
    <property type="evidence" value="ECO:0000318"/>
    <property type="project" value="GO_Central"/>
</dbReference>
<dbReference type="Gene3D" id="3.40.50.1820">
    <property type="entry name" value="alpha/beta hydrolase"/>
    <property type="match status" value="1"/>
</dbReference>
<dbReference type="GO" id="GO:0009507">
    <property type="term" value="C:chloroplast"/>
    <property type="evidence" value="ECO:0007669"/>
    <property type="project" value="UniProtKB-SubCell"/>
</dbReference>
<dbReference type="PaxDb" id="3218-PP1S201_85V6.1"/>
<reference evidence="11" key="3">
    <citation type="submission" date="2020-12" db="UniProtKB">
        <authorList>
            <consortium name="EnsemblPlants"/>
        </authorList>
    </citation>
    <scope>IDENTIFICATION</scope>
</reference>
<dbReference type="FunCoup" id="A0A2K1KPB7">
    <property type="interactions" value="38"/>
</dbReference>
<evidence type="ECO:0000256" key="1">
    <source>
        <dbReference type="ARBA" id="ARBA00004229"/>
    </source>
</evidence>
<dbReference type="PANTHER" id="PTHR31403">
    <property type="entry name" value="PHOSPHOLIPASE A1-IBETA2, CHLOROPLASTIC"/>
    <property type="match status" value="1"/>
</dbReference>
<dbReference type="PANTHER" id="PTHR31403:SF54">
    <property type="entry name" value="PHOSPHOLIPASE A(1) DAD1, CHLOROPLASTIC"/>
    <property type="match status" value="1"/>
</dbReference>
<feature type="domain" description="Fungal lipase-type" evidence="9">
    <location>
        <begin position="216"/>
        <end position="369"/>
    </location>
</feature>
<evidence type="ECO:0000313" key="10">
    <source>
        <dbReference type="EMBL" id="PNR55591.1"/>
    </source>
</evidence>
<keyword evidence="4" id="KW-0934">Plastid</keyword>
<accession>A0A2K1KPB7</accession>
<gene>
    <name evidence="10" type="ORF">PHYPA_006488</name>
</gene>
<dbReference type="Gramene" id="Pp3c4_20200V3.1">
    <property type="protein sequence ID" value="Pp3c4_20200V3.1"/>
    <property type="gene ID" value="Pp3c4_20200"/>
</dbReference>
<keyword evidence="5" id="KW-0378">Hydrolase</keyword>
<dbReference type="InterPro" id="IPR029058">
    <property type="entry name" value="AB_hydrolase_fold"/>
</dbReference>
<evidence type="ECO:0000313" key="12">
    <source>
        <dbReference type="Proteomes" id="UP000006727"/>
    </source>
</evidence>
<evidence type="ECO:0000256" key="8">
    <source>
        <dbReference type="ARBA" id="ARBA00023098"/>
    </source>
</evidence>
<dbReference type="InterPro" id="IPR002921">
    <property type="entry name" value="Fungal_lipase-type"/>
</dbReference>
<comment type="similarity">
    <text evidence="2">Belongs to the AB hydrolase superfamily. Lipase family.</text>
</comment>
<evidence type="ECO:0000256" key="2">
    <source>
        <dbReference type="ARBA" id="ARBA00010701"/>
    </source>
</evidence>
<dbReference type="CDD" id="cd00519">
    <property type="entry name" value="Lipase_3"/>
    <property type="match status" value="1"/>
</dbReference>
<evidence type="ECO:0000256" key="3">
    <source>
        <dbReference type="ARBA" id="ARBA00022528"/>
    </source>
</evidence>
<dbReference type="GO" id="GO:0016042">
    <property type="term" value="P:lipid catabolic process"/>
    <property type="evidence" value="ECO:0007669"/>
    <property type="project" value="UniProtKB-KW"/>
</dbReference>
<protein>
    <recommendedName>
        <fullName evidence="9">Fungal lipase-type domain-containing protein</fullName>
    </recommendedName>
</protein>
<sequence>MAQVAVSRSVGVQPNRCVQALDSRVHGGVQGAVRRRVSKLNSLKGLSGGNKLSGQLFKTAKTAPRGGSFENSGYVAEMFDSVIQQHPIVSSTLASRWREIHGANDWKGLLNPLDMDLRTELIRYGEFAQACYDAFDGQPHSKYRGSCYYNKEKMLQKVGLQDTGYEITDYLFATTSVDSFLLRNEAPDAWSRSSNWLEWAANLSGNMAPDALDERSSDPNVPWNQKVFIFEGFLNLYTTANRRTRYNRASARDQLLTEIRRLITKYDNEELSITITGHSLGGAMSVLSAYDIVMSGVNRHGVDVDFGTFGQSPTIKPTLDPTKKSKVGRKIPVTAFTFAGPRVDKMRKLGVKVLRVTNVKDMIPKVPSMFLNEEFTMFNNFLDKLPWTYSHVGQEIELNHLMSPELRERGNLLNAHNMEAYLHLLSGYHGPGKEFRPVVDRYLALIYKASDFACPQKTGIPSNWWQLENKGLVRNREGKWVEVEREFEDLPLHVLKEKAAKTNTAPPLN</sequence>
<dbReference type="EnsemblPlants" id="Pp3c4_20200V3.1">
    <property type="protein sequence ID" value="Pp3c4_20200V3.1"/>
    <property type="gene ID" value="Pp3c4_20200"/>
</dbReference>
<dbReference type="AlphaFoldDB" id="A0A2K1KPB7"/>
<dbReference type="Proteomes" id="UP000006727">
    <property type="component" value="Chromosome 4"/>
</dbReference>
<dbReference type="InParanoid" id="A0A2K1KPB7"/>
<evidence type="ECO:0000259" key="9">
    <source>
        <dbReference type="Pfam" id="PF01764"/>
    </source>
</evidence>
<dbReference type="Pfam" id="PF01764">
    <property type="entry name" value="Lipase_3"/>
    <property type="match status" value="1"/>
</dbReference>
<keyword evidence="7" id="KW-0442">Lipid degradation</keyword>
<evidence type="ECO:0000256" key="6">
    <source>
        <dbReference type="ARBA" id="ARBA00022946"/>
    </source>
</evidence>
<name>A0A2K1KPB7_PHYPA</name>
<keyword evidence="12" id="KW-1185">Reference proteome</keyword>
<reference evidence="10 12" key="1">
    <citation type="journal article" date="2008" name="Science">
        <title>The Physcomitrella genome reveals evolutionary insights into the conquest of land by plants.</title>
        <authorList>
            <person name="Rensing S."/>
            <person name="Lang D."/>
            <person name="Zimmer A."/>
            <person name="Terry A."/>
            <person name="Salamov A."/>
            <person name="Shapiro H."/>
            <person name="Nishiyama T."/>
            <person name="Perroud P.-F."/>
            <person name="Lindquist E."/>
            <person name="Kamisugi Y."/>
            <person name="Tanahashi T."/>
            <person name="Sakakibara K."/>
            <person name="Fujita T."/>
            <person name="Oishi K."/>
            <person name="Shin-I T."/>
            <person name="Kuroki Y."/>
            <person name="Toyoda A."/>
            <person name="Suzuki Y."/>
            <person name="Hashimoto A."/>
            <person name="Yamaguchi K."/>
            <person name="Sugano A."/>
            <person name="Kohara Y."/>
            <person name="Fujiyama A."/>
            <person name="Anterola A."/>
            <person name="Aoki S."/>
            <person name="Ashton N."/>
            <person name="Barbazuk W.B."/>
            <person name="Barker E."/>
            <person name="Bennetzen J."/>
            <person name="Bezanilla M."/>
            <person name="Blankenship R."/>
            <person name="Cho S.H."/>
            <person name="Dutcher S."/>
            <person name="Estelle M."/>
            <person name="Fawcett J.A."/>
            <person name="Gundlach H."/>
            <person name="Hanada K."/>
            <person name="Heyl A."/>
            <person name="Hicks K.A."/>
            <person name="Hugh J."/>
            <person name="Lohr M."/>
            <person name="Mayer K."/>
            <person name="Melkozernov A."/>
            <person name="Murata T."/>
            <person name="Nelson D."/>
            <person name="Pils B."/>
            <person name="Prigge M."/>
            <person name="Reiss B."/>
            <person name="Renner T."/>
            <person name="Rombauts S."/>
            <person name="Rushton P."/>
            <person name="Sanderfoot A."/>
            <person name="Schween G."/>
            <person name="Shiu S.-H."/>
            <person name="Stueber K."/>
            <person name="Theodoulou F.L."/>
            <person name="Tu H."/>
            <person name="Van de Peer Y."/>
            <person name="Verrier P.J."/>
            <person name="Waters E."/>
            <person name="Wood A."/>
            <person name="Yang L."/>
            <person name="Cove D."/>
            <person name="Cuming A."/>
            <person name="Hasebe M."/>
            <person name="Lucas S."/>
            <person name="Mishler D.B."/>
            <person name="Reski R."/>
            <person name="Grigoriev I."/>
            <person name="Quatrano R.S."/>
            <person name="Boore J.L."/>
        </authorList>
    </citation>
    <scope>NUCLEOTIDE SEQUENCE [LARGE SCALE GENOMIC DNA]</scope>
    <source>
        <strain evidence="11 12">cv. Gransden 2004</strain>
    </source>
</reference>